<proteinExistence type="predicted"/>
<keyword evidence="1" id="KW-0472">Membrane</keyword>
<reference evidence="2" key="1">
    <citation type="journal article" date="2013" name="Environ. Microbiol.">
        <title>Microbiota from the distal guts of lean and obese adolescents exhibit partial functional redundancy besides clear differences in community structure.</title>
        <authorList>
            <person name="Ferrer M."/>
            <person name="Ruiz A."/>
            <person name="Lanza F."/>
            <person name="Haange S.B."/>
            <person name="Oberbach A."/>
            <person name="Till H."/>
            <person name="Bargiela R."/>
            <person name="Campoy C."/>
            <person name="Segura M.T."/>
            <person name="Richter M."/>
            <person name="von Bergen M."/>
            <person name="Seifert J."/>
            <person name="Suarez A."/>
        </authorList>
    </citation>
    <scope>NUCLEOTIDE SEQUENCE</scope>
</reference>
<keyword evidence="2" id="KW-0808">Transferase</keyword>
<evidence type="ECO:0000256" key="1">
    <source>
        <dbReference type="SAM" id="Phobius"/>
    </source>
</evidence>
<dbReference type="AlphaFoldDB" id="K1TLW1"/>
<name>K1TLW1_9ZZZZ</name>
<feature type="transmembrane region" description="Helical" evidence="1">
    <location>
        <begin position="186"/>
        <end position="205"/>
    </location>
</feature>
<keyword evidence="2" id="KW-0418">Kinase</keyword>
<keyword evidence="1" id="KW-1133">Transmembrane helix</keyword>
<sequence>LALGQYDRAPDQQALTERIGIFLHKYESMPMADMDMGVLVDEFVQILNEYGVSVPASLTMLGRSLLVIQGMLTSVSPDANVIEIVAEYVKNTALSREHIEKKVKTIAQQLARSGEKLTVLPTQLSAFLSKANAGQLTVNVKKSWSDAARAAQSKLLNRLIFALLDCSLLFCAAITCLAPLPRVLGLPWPALVFFAAAVAVTIALFDRRRWSV</sequence>
<comment type="caution">
    <text evidence="2">The sequence shown here is derived from an EMBL/GenBank/DDBJ whole genome shotgun (WGS) entry which is preliminary data.</text>
</comment>
<feature type="non-terminal residue" evidence="2">
    <location>
        <position position="1"/>
    </location>
</feature>
<gene>
    <name evidence="2" type="ORF">LEA_07688</name>
</gene>
<dbReference type="EMBL" id="AJWY01005076">
    <property type="protein sequence ID" value="EKC70618.1"/>
    <property type="molecule type" value="Genomic_DNA"/>
</dbReference>
<evidence type="ECO:0000313" key="2">
    <source>
        <dbReference type="EMBL" id="EKC70618.1"/>
    </source>
</evidence>
<keyword evidence="1" id="KW-0812">Transmembrane</keyword>
<dbReference type="GO" id="GO:0016301">
    <property type="term" value="F:kinase activity"/>
    <property type="evidence" value="ECO:0007669"/>
    <property type="project" value="UniProtKB-KW"/>
</dbReference>
<accession>K1TLW1</accession>
<feature type="transmembrane region" description="Helical" evidence="1">
    <location>
        <begin position="159"/>
        <end position="180"/>
    </location>
</feature>
<protein>
    <submittedName>
        <fullName evidence="2">Unusual protein kinase</fullName>
    </submittedName>
</protein>
<organism evidence="2">
    <name type="scientific">human gut metagenome</name>
    <dbReference type="NCBI Taxonomy" id="408170"/>
    <lineage>
        <taxon>unclassified sequences</taxon>
        <taxon>metagenomes</taxon>
        <taxon>organismal metagenomes</taxon>
    </lineage>
</organism>